<feature type="domain" description="Protein kinase" evidence="12">
    <location>
        <begin position="340"/>
        <end position="596"/>
    </location>
</feature>
<keyword evidence="3" id="KW-0723">Serine/threonine-protein kinase</keyword>
<evidence type="ECO:0000313" key="13">
    <source>
        <dbReference type="Ensembl" id="ENSCCRP00000086252.1"/>
    </source>
</evidence>
<evidence type="ECO:0000256" key="10">
    <source>
        <dbReference type="PROSITE-ProRule" id="PRU10141"/>
    </source>
</evidence>
<evidence type="ECO:0000313" key="14">
    <source>
        <dbReference type="Proteomes" id="UP001108240"/>
    </source>
</evidence>
<dbReference type="EC" id="2.7.11.1" evidence="2"/>
<dbReference type="GO" id="GO:0005524">
    <property type="term" value="F:ATP binding"/>
    <property type="evidence" value="ECO:0007669"/>
    <property type="project" value="UniProtKB-UniRule"/>
</dbReference>
<dbReference type="FunFam" id="3.30.200.20:FF:000246">
    <property type="entry name" value="Pim proto-oncogene, serine/threonine kinase,-related 152"/>
    <property type="match status" value="1"/>
</dbReference>
<dbReference type="Pfam" id="PF00069">
    <property type="entry name" value="Pkinase"/>
    <property type="match status" value="1"/>
</dbReference>
<evidence type="ECO:0000256" key="4">
    <source>
        <dbReference type="ARBA" id="ARBA00022679"/>
    </source>
</evidence>
<feature type="region of interest" description="Disordered" evidence="11">
    <location>
        <begin position="15"/>
        <end position="48"/>
    </location>
</feature>
<organism evidence="13 14">
    <name type="scientific">Cyprinus carpio carpio</name>
    <dbReference type="NCBI Taxonomy" id="630221"/>
    <lineage>
        <taxon>Eukaryota</taxon>
        <taxon>Metazoa</taxon>
        <taxon>Chordata</taxon>
        <taxon>Craniata</taxon>
        <taxon>Vertebrata</taxon>
        <taxon>Euteleostomi</taxon>
        <taxon>Actinopterygii</taxon>
        <taxon>Neopterygii</taxon>
        <taxon>Teleostei</taxon>
        <taxon>Ostariophysi</taxon>
        <taxon>Cypriniformes</taxon>
        <taxon>Cyprinidae</taxon>
        <taxon>Cyprininae</taxon>
        <taxon>Cyprinus</taxon>
    </lineage>
</organism>
<feature type="region of interest" description="Disordered" evidence="11">
    <location>
        <begin position="114"/>
        <end position="152"/>
    </location>
</feature>
<dbReference type="Ensembl" id="ENSCCRT00000093705.2">
    <property type="protein sequence ID" value="ENSCCRP00000086252.1"/>
    <property type="gene ID" value="ENSCCRG00000046971.2"/>
</dbReference>
<evidence type="ECO:0000256" key="6">
    <source>
        <dbReference type="ARBA" id="ARBA00022777"/>
    </source>
</evidence>
<dbReference type="AlphaFoldDB" id="A0A8C1F3X1"/>
<comment type="similarity">
    <text evidence="1">Belongs to the protein kinase superfamily. CAMK Ser/Thr protein kinase family. PIM subfamily.</text>
</comment>
<dbReference type="SMART" id="SM00220">
    <property type="entry name" value="S_TKc"/>
    <property type="match status" value="1"/>
</dbReference>
<feature type="binding site" evidence="10">
    <location>
        <position position="369"/>
    </location>
    <ligand>
        <name>ATP</name>
        <dbReference type="ChEBI" id="CHEBI:30616"/>
    </ligand>
</feature>
<keyword evidence="6" id="KW-0418">Kinase</keyword>
<evidence type="ECO:0000256" key="2">
    <source>
        <dbReference type="ARBA" id="ARBA00012513"/>
    </source>
</evidence>
<keyword evidence="4" id="KW-0808">Transferase</keyword>
<name>A0A8C1F3X1_CYPCA</name>
<comment type="catalytic activity">
    <reaction evidence="8">
        <text>L-threonyl-[protein] + ATP = O-phospho-L-threonyl-[protein] + ADP + H(+)</text>
        <dbReference type="Rhea" id="RHEA:46608"/>
        <dbReference type="Rhea" id="RHEA-COMP:11060"/>
        <dbReference type="Rhea" id="RHEA-COMP:11605"/>
        <dbReference type="ChEBI" id="CHEBI:15378"/>
        <dbReference type="ChEBI" id="CHEBI:30013"/>
        <dbReference type="ChEBI" id="CHEBI:30616"/>
        <dbReference type="ChEBI" id="CHEBI:61977"/>
        <dbReference type="ChEBI" id="CHEBI:456216"/>
        <dbReference type="EC" id="2.7.11.1"/>
    </reaction>
</comment>
<evidence type="ECO:0000256" key="7">
    <source>
        <dbReference type="ARBA" id="ARBA00022840"/>
    </source>
</evidence>
<dbReference type="PROSITE" id="PS00108">
    <property type="entry name" value="PROTEIN_KINASE_ST"/>
    <property type="match status" value="1"/>
</dbReference>
<accession>A0A8C1F3X1</accession>
<dbReference type="Gene3D" id="1.10.510.10">
    <property type="entry name" value="Transferase(Phosphotransferase) domain 1"/>
    <property type="match status" value="1"/>
</dbReference>
<comment type="catalytic activity">
    <reaction evidence="9">
        <text>L-seryl-[protein] + ATP = O-phospho-L-seryl-[protein] + ADP + H(+)</text>
        <dbReference type="Rhea" id="RHEA:17989"/>
        <dbReference type="Rhea" id="RHEA-COMP:9863"/>
        <dbReference type="Rhea" id="RHEA-COMP:11604"/>
        <dbReference type="ChEBI" id="CHEBI:15378"/>
        <dbReference type="ChEBI" id="CHEBI:29999"/>
        <dbReference type="ChEBI" id="CHEBI:30616"/>
        <dbReference type="ChEBI" id="CHEBI:83421"/>
        <dbReference type="ChEBI" id="CHEBI:456216"/>
        <dbReference type="EC" id="2.7.11.1"/>
    </reaction>
</comment>
<dbReference type="PROSITE" id="PS50011">
    <property type="entry name" value="PROTEIN_KINASE_DOM"/>
    <property type="match status" value="1"/>
</dbReference>
<evidence type="ECO:0000256" key="5">
    <source>
        <dbReference type="ARBA" id="ARBA00022741"/>
    </source>
</evidence>
<evidence type="ECO:0000256" key="11">
    <source>
        <dbReference type="SAM" id="MobiDB-lite"/>
    </source>
</evidence>
<dbReference type="SUPFAM" id="SSF56112">
    <property type="entry name" value="Protein kinase-like (PK-like)"/>
    <property type="match status" value="1"/>
</dbReference>
<reference evidence="13" key="2">
    <citation type="submission" date="2025-09" db="UniProtKB">
        <authorList>
            <consortium name="Ensembl"/>
        </authorList>
    </citation>
    <scope>IDENTIFICATION</scope>
</reference>
<dbReference type="GO" id="GO:0004674">
    <property type="term" value="F:protein serine/threonine kinase activity"/>
    <property type="evidence" value="ECO:0007669"/>
    <property type="project" value="UniProtKB-KW"/>
</dbReference>
<dbReference type="Proteomes" id="UP001108240">
    <property type="component" value="Unplaced"/>
</dbReference>
<reference evidence="13" key="1">
    <citation type="submission" date="2025-08" db="UniProtKB">
        <authorList>
            <consortium name="Ensembl"/>
        </authorList>
    </citation>
    <scope>IDENTIFICATION</scope>
</reference>
<evidence type="ECO:0000259" key="12">
    <source>
        <dbReference type="PROSITE" id="PS50011"/>
    </source>
</evidence>
<feature type="region of interest" description="Disordered" evidence="11">
    <location>
        <begin position="305"/>
        <end position="325"/>
    </location>
</feature>
<keyword evidence="14" id="KW-1185">Reference proteome</keyword>
<dbReference type="GO" id="GO:0043066">
    <property type="term" value="P:negative regulation of apoptotic process"/>
    <property type="evidence" value="ECO:0007669"/>
    <property type="project" value="TreeGrafter"/>
</dbReference>
<dbReference type="InterPro" id="IPR011009">
    <property type="entry name" value="Kinase-like_dom_sf"/>
</dbReference>
<dbReference type="PANTHER" id="PTHR22984:SF11">
    <property type="entry name" value="AURORA KINASE-RELATED"/>
    <property type="match status" value="1"/>
</dbReference>
<dbReference type="InterPro" id="IPR051138">
    <property type="entry name" value="PIM_Ser/Thr_kinase"/>
</dbReference>
<dbReference type="FunFam" id="1.10.510.10:FF:000392">
    <property type="entry name" value="Pim proto-oncogene, serine/threonine kinase,-related 152"/>
    <property type="match status" value="1"/>
</dbReference>
<evidence type="ECO:0000256" key="9">
    <source>
        <dbReference type="ARBA" id="ARBA00048679"/>
    </source>
</evidence>
<dbReference type="GO" id="GO:0005737">
    <property type="term" value="C:cytoplasm"/>
    <property type="evidence" value="ECO:0007669"/>
    <property type="project" value="TreeGrafter"/>
</dbReference>
<protein>
    <recommendedName>
        <fullName evidence="2">non-specific serine/threonine protein kinase</fullName>
        <ecNumber evidence="2">2.7.11.1</ecNumber>
    </recommendedName>
</protein>
<dbReference type="PANTHER" id="PTHR22984">
    <property type="entry name" value="SERINE/THREONINE-PROTEIN KINASE PIM"/>
    <property type="match status" value="1"/>
</dbReference>
<evidence type="ECO:0000256" key="8">
    <source>
        <dbReference type="ARBA" id="ARBA00047899"/>
    </source>
</evidence>
<dbReference type="PROSITE" id="PS00107">
    <property type="entry name" value="PROTEIN_KINASE_ATP"/>
    <property type="match status" value="1"/>
</dbReference>
<keyword evidence="5 10" id="KW-0547">Nucleotide-binding</keyword>
<dbReference type="InterPro" id="IPR017441">
    <property type="entry name" value="Protein_kinase_ATP_BS"/>
</dbReference>
<dbReference type="CDD" id="cd14005">
    <property type="entry name" value="STKc_PIM"/>
    <property type="match status" value="1"/>
</dbReference>
<dbReference type="GeneTree" id="ENSGT00950000182996"/>
<keyword evidence="7 10" id="KW-0067">ATP-binding</keyword>
<evidence type="ECO:0000256" key="1">
    <source>
        <dbReference type="ARBA" id="ARBA00005505"/>
    </source>
</evidence>
<proteinExistence type="inferred from homology"/>
<feature type="compositionally biased region" description="Polar residues" evidence="11">
    <location>
        <begin position="201"/>
        <end position="221"/>
    </location>
</feature>
<evidence type="ECO:0000256" key="3">
    <source>
        <dbReference type="ARBA" id="ARBA00022527"/>
    </source>
</evidence>
<dbReference type="GO" id="GO:0007346">
    <property type="term" value="P:regulation of mitotic cell cycle"/>
    <property type="evidence" value="ECO:0007669"/>
    <property type="project" value="TreeGrafter"/>
</dbReference>
<dbReference type="OMA" id="GDENERM"/>
<dbReference type="Gene3D" id="3.30.200.20">
    <property type="entry name" value="Phosphorylase Kinase, domain 1"/>
    <property type="match status" value="1"/>
</dbReference>
<dbReference type="InterPro" id="IPR008271">
    <property type="entry name" value="Ser/Thr_kinase_AS"/>
</dbReference>
<feature type="compositionally biased region" description="Low complexity" evidence="11">
    <location>
        <begin position="313"/>
        <end position="324"/>
    </location>
</feature>
<feature type="compositionally biased region" description="Basic and acidic residues" evidence="11">
    <location>
        <begin position="230"/>
        <end position="239"/>
    </location>
</feature>
<feature type="compositionally biased region" description="Polar residues" evidence="11">
    <location>
        <begin position="17"/>
        <end position="30"/>
    </location>
</feature>
<feature type="region of interest" description="Disordered" evidence="11">
    <location>
        <begin position="201"/>
        <end position="239"/>
    </location>
</feature>
<dbReference type="InterPro" id="IPR000719">
    <property type="entry name" value="Prot_kinase_dom"/>
</dbReference>
<sequence length="606" mass="68952">MALKRKHSSSAWLYDFHQSTPPTSSTNASENYLPVSAGDENERMRKRRRTDSFKKLLSLHFCDWSGSSDQTTAPINETRAEDHSSLQSIGWSLEHHGLQEPLFRSLEVLLPEDQQAQTPPTPAKEGKHLEGDLEPVSEENVSQERQRRRKSSFEKLPSLHLFNWRGSLDQGQKVEVQITAAIDATKQTSFITDAKRKRSSFSDQVYDSHQSTSPTSSTNVAENHLPVGATEEHEMPMRKKRRTESFEKLLSLKSIKLSCGSDQAMIYERQVDDHISLQSIACSVEDPLEEPLSSDLEDLAPVDQQVQSPPAPVHHSPVSPASAHNNRVDLTTEDDILSRYEIGKMLGEGGFGCVYEGKRLEDGLEVAVKIASKPRNMKYIYVPSHPAPLPLEIGLLLLVNKEPRVPEIIQLLDWQDQPERYIMVMERPSPCKDLWDYVMLQGGFLSEDIARFIMAQATKAAHTCCQRGVFHRDIKLENLLINPETLEVKLIDFGCGDLLQDSGYERFCGTPEYCPPEYYMDHKYHGKPTTVWSLGVLLFMLVCGRYPEPRDVELIDYGVWFEPDLSNECRHLIRSLLNESPSQRIGFGEILLHDWFKITKPTRRKL</sequence>